<feature type="chain" id="PRO_5009315650" description="peptidylprolyl isomerase" evidence="8">
    <location>
        <begin position="23"/>
        <end position="502"/>
    </location>
</feature>
<dbReference type="GO" id="GO:0003755">
    <property type="term" value="F:peptidyl-prolyl cis-trans isomerase activity"/>
    <property type="evidence" value="ECO:0007669"/>
    <property type="project" value="UniProtKB-KW"/>
</dbReference>
<evidence type="ECO:0000256" key="8">
    <source>
        <dbReference type="SAM" id="SignalP"/>
    </source>
</evidence>
<dbReference type="Pfam" id="PF00254">
    <property type="entry name" value="FKBP_C"/>
    <property type="match status" value="2"/>
</dbReference>
<dbReference type="Proteomes" id="UP000095281">
    <property type="component" value="Unplaced"/>
</dbReference>
<sequence length="502" mass="57415">MKQNNSFYSLFLVLFLSSLVNSKSEEKNSKKNGKKEGANEFEGQNLQWKDDDGLEIKIIRPISKDKCTIKSEPGDILEQYYKLSDDNGKEIGSNFNMKPYTFTLGKGQVIAGMDRAMTGMCIGEKRKVTIPGKLGFGNEGRARDGIIKDQVLHYVVQLKNLFRPIPGPKWREEDGLDIEVTHKIDESKCRRSANGDTIHQHYTLHLADGTFIDSSHNRGEPFIFKLGKGEVIAGMDRAMTGMCEGERRKVIIPSKLGYGTKGRDQIPGGAELHFDIELAKLFKKAGKKCFLIFCFFYFLFIFVKNGENVQRKTLEEKCKDYVKQLGIKGNNFKIDKEGIYCELCHDPNIRLKPSGTAYLKRHIDTITHKENLGIRASTSSLIGSSEKKIKNKLNENDWNNMVEKLGEDGLNFKVDKNGINCKVCFNSNERITPYNKNDLINHNNTSYHNSKKRINLNNDGEHLINEKQKIVRENINLNYFYNFTMPPQKYNRKGKKEFSFIV</sequence>
<proteinExistence type="predicted"/>
<feature type="compositionally biased region" description="Basic and acidic residues" evidence="7">
    <location>
        <begin position="25"/>
        <end position="38"/>
    </location>
</feature>
<evidence type="ECO:0000256" key="2">
    <source>
        <dbReference type="ARBA" id="ARBA00013194"/>
    </source>
</evidence>
<dbReference type="SUPFAM" id="SSF54534">
    <property type="entry name" value="FKBP-like"/>
    <property type="match status" value="2"/>
</dbReference>
<keyword evidence="8" id="KW-0732">Signal</keyword>
<keyword evidence="4 6" id="KW-0697">Rotamase</keyword>
<dbReference type="EC" id="5.2.1.8" evidence="2 6"/>
<evidence type="ECO:0000256" key="1">
    <source>
        <dbReference type="ARBA" id="ARBA00000971"/>
    </source>
</evidence>
<evidence type="ECO:0000256" key="7">
    <source>
        <dbReference type="SAM" id="MobiDB-lite"/>
    </source>
</evidence>
<dbReference type="InterPro" id="IPR051989">
    <property type="entry name" value="FKBP-like_isomerase"/>
</dbReference>
<keyword evidence="3" id="KW-0677">Repeat</keyword>
<dbReference type="PANTHER" id="PTHR46046">
    <property type="entry name" value="PEPTIDYLPROLYL ISOMERASE"/>
    <property type="match status" value="1"/>
</dbReference>
<dbReference type="AlphaFoldDB" id="A0A1I8BBE8"/>
<evidence type="ECO:0000256" key="5">
    <source>
        <dbReference type="ARBA" id="ARBA00023235"/>
    </source>
</evidence>
<dbReference type="WBParaSite" id="MhA1_Contig1839.frz3.fgene3">
    <property type="protein sequence ID" value="MhA1_Contig1839.frz3.fgene3"/>
    <property type="gene ID" value="MhA1_Contig1839.frz3.fgene3"/>
</dbReference>
<evidence type="ECO:0000256" key="6">
    <source>
        <dbReference type="PROSITE-ProRule" id="PRU00277"/>
    </source>
</evidence>
<dbReference type="InterPro" id="IPR001179">
    <property type="entry name" value="PPIase_FKBP_dom"/>
</dbReference>
<accession>A0A1I8BBE8</accession>
<protein>
    <recommendedName>
        <fullName evidence="2 6">peptidylprolyl isomerase</fullName>
        <ecNumber evidence="2 6">5.2.1.8</ecNumber>
    </recommendedName>
</protein>
<evidence type="ECO:0000256" key="3">
    <source>
        <dbReference type="ARBA" id="ARBA00022737"/>
    </source>
</evidence>
<dbReference type="PANTHER" id="PTHR46046:SF6">
    <property type="entry name" value="PEPTIDYLPROLYL ISOMERASE"/>
    <property type="match status" value="1"/>
</dbReference>
<dbReference type="FunFam" id="3.10.50.40:FF:000006">
    <property type="entry name" value="Peptidyl-prolyl cis-trans isomerase"/>
    <property type="match status" value="1"/>
</dbReference>
<name>A0A1I8BBE8_MELHA</name>
<evidence type="ECO:0000259" key="9">
    <source>
        <dbReference type="PROSITE" id="PS50059"/>
    </source>
</evidence>
<evidence type="ECO:0000256" key="4">
    <source>
        <dbReference type="ARBA" id="ARBA00023110"/>
    </source>
</evidence>
<keyword evidence="10" id="KW-1185">Reference proteome</keyword>
<evidence type="ECO:0000313" key="11">
    <source>
        <dbReference type="WBParaSite" id="MhA1_Contig1839.frz3.fgene3"/>
    </source>
</evidence>
<dbReference type="Gene3D" id="3.10.50.40">
    <property type="match status" value="2"/>
</dbReference>
<dbReference type="InterPro" id="IPR046357">
    <property type="entry name" value="PPIase_dom_sf"/>
</dbReference>
<dbReference type="PROSITE" id="PS50059">
    <property type="entry name" value="FKBP_PPIASE"/>
    <property type="match status" value="2"/>
</dbReference>
<feature type="domain" description="PPIase FKBP-type" evidence="9">
    <location>
        <begin position="74"/>
        <end position="162"/>
    </location>
</feature>
<dbReference type="GO" id="GO:0005783">
    <property type="term" value="C:endoplasmic reticulum"/>
    <property type="evidence" value="ECO:0007669"/>
    <property type="project" value="TreeGrafter"/>
</dbReference>
<reference evidence="11" key="1">
    <citation type="submission" date="2016-11" db="UniProtKB">
        <authorList>
            <consortium name="WormBaseParasite"/>
        </authorList>
    </citation>
    <scope>IDENTIFICATION</scope>
</reference>
<evidence type="ECO:0000313" key="10">
    <source>
        <dbReference type="Proteomes" id="UP000095281"/>
    </source>
</evidence>
<keyword evidence="5 6" id="KW-0413">Isomerase</keyword>
<feature type="domain" description="PPIase FKBP-type" evidence="9">
    <location>
        <begin position="195"/>
        <end position="282"/>
    </location>
</feature>
<comment type="catalytic activity">
    <reaction evidence="1 6">
        <text>[protein]-peptidylproline (omega=180) = [protein]-peptidylproline (omega=0)</text>
        <dbReference type="Rhea" id="RHEA:16237"/>
        <dbReference type="Rhea" id="RHEA-COMP:10747"/>
        <dbReference type="Rhea" id="RHEA-COMP:10748"/>
        <dbReference type="ChEBI" id="CHEBI:83833"/>
        <dbReference type="ChEBI" id="CHEBI:83834"/>
        <dbReference type="EC" id="5.2.1.8"/>
    </reaction>
</comment>
<organism evidence="10 11">
    <name type="scientific">Meloidogyne hapla</name>
    <name type="common">Root-knot nematode worm</name>
    <dbReference type="NCBI Taxonomy" id="6305"/>
    <lineage>
        <taxon>Eukaryota</taxon>
        <taxon>Metazoa</taxon>
        <taxon>Ecdysozoa</taxon>
        <taxon>Nematoda</taxon>
        <taxon>Chromadorea</taxon>
        <taxon>Rhabditida</taxon>
        <taxon>Tylenchina</taxon>
        <taxon>Tylenchomorpha</taxon>
        <taxon>Tylenchoidea</taxon>
        <taxon>Meloidogynidae</taxon>
        <taxon>Meloidogyninae</taxon>
        <taxon>Meloidogyne</taxon>
    </lineage>
</organism>
<feature type="signal peptide" evidence="8">
    <location>
        <begin position="1"/>
        <end position="22"/>
    </location>
</feature>
<feature type="region of interest" description="Disordered" evidence="7">
    <location>
        <begin position="25"/>
        <end position="44"/>
    </location>
</feature>